<dbReference type="InterPro" id="IPR011850">
    <property type="entry name" value="T2SS_GspF"/>
</dbReference>
<feature type="transmembrane region" description="Helical" evidence="9">
    <location>
        <begin position="171"/>
        <end position="194"/>
    </location>
</feature>
<sequence length="407" mass="44587">MAAFDYVALDPTGKEKKGVLEGDSPRQVRQSLRDKGFTPLSVEQAKEKKGGLGLSFSFSGRGSISTPDLSLLTRQMATLVQSGLPLEEVLNAVAHQSPKPSIKSMMLAIRSKVLEGHSLANALAEYPGAFPKLYRSTVAAGEHSGHLDSVLESLADYVERQQMAVRKIKMAAIYPVILSLVAIGVVVFLLTTVVPDIVEVFDTSKQELPPLTNGLIVVSDWIMAYGQYLAIVLVLIIFMIKFQMSKSEGFERKVHQVLLKLPLIKRIVQGADISRFTSTLSILTSSGVPLVESLSISSEVMQNRVLREAITVTSEKVREGSSLKRALEQTGRFPPLMLYMVASGETSGELENMLKRTAEQQERELESLISTLVGLFEPLMLLFMGGIVMVIVMAIMMPLMSMNTLVN</sequence>
<dbReference type="AlphaFoldDB" id="A0AA37SAY3"/>
<dbReference type="PANTHER" id="PTHR30012:SF0">
    <property type="entry name" value="TYPE II SECRETION SYSTEM PROTEIN F-RELATED"/>
    <property type="match status" value="1"/>
</dbReference>
<dbReference type="PRINTS" id="PR00812">
    <property type="entry name" value="BCTERIALGSPF"/>
</dbReference>
<dbReference type="NCBIfam" id="TIGR02120">
    <property type="entry name" value="GspF"/>
    <property type="match status" value="1"/>
</dbReference>
<reference evidence="11" key="2">
    <citation type="submission" date="2023-01" db="EMBL/GenBank/DDBJ databases">
        <title>Draft genome sequence of Litoribrevibacter albus strain NBRC 110071.</title>
        <authorList>
            <person name="Sun Q."/>
            <person name="Mori K."/>
        </authorList>
    </citation>
    <scope>NUCLEOTIDE SEQUENCE</scope>
    <source>
        <strain evidence="11">NBRC 110071</strain>
    </source>
</reference>
<gene>
    <name evidence="11" type="primary">xcpS</name>
    <name evidence="11" type="ORF">GCM10007876_23100</name>
</gene>
<proteinExistence type="inferred from homology"/>
<feature type="region of interest" description="Disordered" evidence="8">
    <location>
        <begin position="1"/>
        <end position="35"/>
    </location>
</feature>
<organism evidence="11 12">
    <name type="scientific">Litoribrevibacter albus</name>
    <dbReference type="NCBI Taxonomy" id="1473156"/>
    <lineage>
        <taxon>Bacteria</taxon>
        <taxon>Pseudomonadati</taxon>
        <taxon>Pseudomonadota</taxon>
        <taxon>Gammaproteobacteria</taxon>
        <taxon>Oceanospirillales</taxon>
        <taxon>Oceanospirillaceae</taxon>
        <taxon>Litoribrevibacter</taxon>
    </lineage>
</organism>
<evidence type="ECO:0000259" key="10">
    <source>
        <dbReference type="Pfam" id="PF00482"/>
    </source>
</evidence>
<protein>
    <submittedName>
        <fullName evidence="11">Type II secretion system protein F</fullName>
    </submittedName>
</protein>
<dbReference type="GO" id="GO:0015627">
    <property type="term" value="C:type II protein secretion system complex"/>
    <property type="evidence" value="ECO:0007669"/>
    <property type="project" value="InterPro"/>
</dbReference>
<dbReference type="RefSeq" id="WP_284381570.1">
    <property type="nucleotide sequence ID" value="NZ_BSNM01000014.1"/>
</dbReference>
<evidence type="ECO:0000256" key="6">
    <source>
        <dbReference type="ARBA" id="ARBA00022989"/>
    </source>
</evidence>
<dbReference type="Proteomes" id="UP001161389">
    <property type="component" value="Unassembled WGS sequence"/>
</dbReference>
<feature type="transmembrane region" description="Helical" evidence="9">
    <location>
        <begin position="214"/>
        <end position="240"/>
    </location>
</feature>
<dbReference type="InterPro" id="IPR003004">
    <property type="entry name" value="GspF/PilC"/>
</dbReference>
<reference evidence="11" key="1">
    <citation type="journal article" date="2014" name="Int. J. Syst. Evol. Microbiol.">
        <title>Complete genome sequence of Corynebacterium casei LMG S-19264T (=DSM 44701T), isolated from a smear-ripened cheese.</title>
        <authorList>
            <consortium name="US DOE Joint Genome Institute (JGI-PGF)"/>
            <person name="Walter F."/>
            <person name="Albersmeier A."/>
            <person name="Kalinowski J."/>
            <person name="Ruckert C."/>
        </authorList>
    </citation>
    <scope>NUCLEOTIDE SEQUENCE</scope>
    <source>
        <strain evidence="11">NBRC 110071</strain>
    </source>
</reference>
<evidence type="ECO:0000313" key="11">
    <source>
        <dbReference type="EMBL" id="GLQ31831.1"/>
    </source>
</evidence>
<evidence type="ECO:0000256" key="7">
    <source>
        <dbReference type="ARBA" id="ARBA00023136"/>
    </source>
</evidence>
<evidence type="ECO:0000256" key="9">
    <source>
        <dbReference type="SAM" id="Phobius"/>
    </source>
</evidence>
<feature type="domain" description="Type II secretion system protein GspF" evidence="10">
    <location>
        <begin position="73"/>
        <end position="195"/>
    </location>
</feature>
<evidence type="ECO:0000313" key="12">
    <source>
        <dbReference type="Proteomes" id="UP001161389"/>
    </source>
</evidence>
<keyword evidence="6 9" id="KW-1133">Transmembrane helix</keyword>
<evidence type="ECO:0000256" key="1">
    <source>
        <dbReference type="ARBA" id="ARBA00004429"/>
    </source>
</evidence>
<feature type="transmembrane region" description="Helical" evidence="9">
    <location>
        <begin position="379"/>
        <end position="400"/>
    </location>
</feature>
<evidence type="ECO:0000256" key="2">
    <source>
        <dbReference type="ARBA" id="ARBA00005745"/>
    </source>
</evidence>
<keyword evidence="12" id="KW-1185">Reference proteome</keyword>
<evidence type="ECO:0000256" key="5">
    <source>
        <dbReference type="ARBA" id="ARBA00022692"/>
    </source>
</evidence>
<dbReference type="Pfam" id="PF00482">
    <property type="entry name" value="T2SSF"/>
    <property type="match status" value="2"/>
</dbReference>
<keyword evidence="5 9" id="KW-0812">Transmembrane</keyword>
<accession>A0AA37SAY3</accession>
<comment type="caution">
    <text evidence="11">The sequence shown here is derived from an EMBL/GenBank/DDBJ whole genome shotgun (WGS) entry which is preliminary data.</text>
</comment>
<dbReference type="EMBL" id="BSNM01000014">
    <property type="protein sequence ID" value="GLQ31831.1"/>
    <property type="molecule type" value="Genomic_DNA"/>
</dbReference>
<comment type="subcellular location">
    <subcellularLocation>
        <location evidence="1">Cell inner membrane</location>
        <topology evidence="1">Multi-pass membrane protein</topology>
    </subcellularLocation>
</comment>
<dbReference type="GO" id="GO:0005886">
    <property type="term" value="C:plasma membrane"/>
    <property type="evidence" value="ECO:0007669"/>
    <property type="project" value="UniProtKB-SubCell"/>
</dbReference>
<feature type="compositionally biased region" description="Basic and acidic residues" evidence="8">
    <location>
        <begin position="12"/>
        <end position="35"/>
    </location>
</feature>
<name>A0AA37SAY3_9GAMM</name>
<dbReference type="InterPro" id="IPR042094">
    <property type="entry name" value="T2SS_GspF_sf"/>
</dbReference>
<evidence type="ECO:0000256" key="4">
    <source>
        <dbReference type="ARBA" id="ARBA00022519"/>
    </source>
</evidence>
<evidence type="ECO:0000256" key="3">
    <source>
        <dbReference type="ARBA" id="ARBA00022475"/>
    </source>
</evidence>
<dbReference type="GO" id="GO:0015628">
    <property type="term" value="P:protein secretion by the type II secretion system"/>
    <property type="evidence" value="ECO:0007669"/>
    <property type="project" value="InterPro"/>
</dbReference>
<keyword evidence="7 9" id="KW-0472">Membrane</keyword>
<feature type="domain" description="Type II secretion system protein GspF" evidence="10">
    <location>
        <begin position="276"/>
        <end position="398"/>
    </location>
</feature>
<dbReference type="InterPro" id="IPR018076">
    <property type="entry name" value="T2SS_GspF_dom"/>
</dbReference>
<dbReference type="PANTHER" id="PTHR30012">
    <property type="entry name" value="GENERAL SECRETION PATHWAY PROTEIN"/>
    <property type="match status" value="1"/>
</dbReference>
<dbReference type="Gene3D" id="1.20.81.30">
    <property type="entry name" value="Type II secretion system (T2SS), domain F"/>
    <property type="match status" value="2"/>
</dbReference>
<keyword evidence="4" id="KW-0997">Cell inner membrane</keyword>
<comment type="similarity">
    <text evidence="2">Belongs to the GSP F family.</text>
</comment>
<keyword evidence="3" id="KW-1003">Cell membrane</keyword>
<dbReference type="FunFam" id="1.20.81.30:FF:000001">
    <property type="entry name" value="Type II secretion system protein F"/>
    <property type="match status" value="2"/>
</dbReference>
<evidence type="ECO:0000256" key="8">
    <source>
        <dbReference type="SAM" id="MobiDB-lite"/>
    </source>
</evidence>